<organism evidence="1 2">
    <name type="scientific">Coccidioides posadasii RMSCC 3488</name>
    <dbReference type="NCBI Taxonomy" id="454284"/>
    <lineage>
        <taxon>Eukaryota</taxon>
        <taxon>Fungi</taxon>
        <taxon>Dikarya</taxon>
        <taxon>Ascomycota</taxon>
        <taxon>Pezizomycotina</taxon>
        <taxon>Eurotiomycetes</taxon>
        <taxon>Eurotiomycetidae</taxon>
        <taxon>Onygenales</taxon>
        <taxon>Onygenaceae</taxon>
        <taxon>Coccidioides</taxon>
    </lineage>
</organism>
<accession>A0A0J6FG74</accession>
<dbReference type="Proteomes" id="UP000054567">
    <property type="component" value="Unassembled WGS sequence"/>
</dbReference>
<dbReference type="VEuPathDB" id="FungiDB:CPAG_05609"/>
<name>A0A0J6FG74_COCPO</name>
<reference evidence="2" key="2">
    <citation type="journal article" date="2009" name="Genome Res.">
        <title>Comparative genomic analyses of the human fungal pathogens Coccidioides and their relatives.</title>
        <authorList>
            <person name="Sharpton T.J."/>
            <person name="Stajich J.E."/>
            <person name="Rounsley S.D."/>
            <person name="Gardner M.J."/>
            <person name="Wortman J.R."/>
            <person name="Jordar V.S."/>
            <person name="Maiti R."/>
            <person name="Kodira C.D."/>
            <person name="Neafsey D.E."/>
            <person name="Zeng Q."/>
            <person name="Hung C.-Y."/>
            <person name="McMahan C."/>
            <person name="Muszewska A."/>
            <person name="Grynberg M."/>
            <person name="Mandel M.A."/>
            <person name="Kellner E.M."/>
            <person name="Barker B.M."/>
            <person name="Galgiani J.N."/>
            <person name="Orbach M.J."/>
            <person name="Kirkland T.N."/>
            <person name="Cole G.T."/>
            <person name="Henn M.R."/>
            <person name="Birren B.W."/>
            <person name="Taylor J.W."/>
        </authorList>
    </citation>
    <scope>NUCLEOTIDE SEQUENCE [LARGE SCALE GENOMIC DNA]</scope>
    <source>
        <strain evidence="2">RMSCC 3488</strain>
    </source>
</reference>
<proteinExistence type="predicted"/>
<protein>
    <submittedName>
        <fullName evidence="1">Uncharacterized protein</fullName>
    </submittedName>
</protein>
<dbReference type="EMBL" id="DS268111">
    <property type="protein sequence ID" value="KMM69288.1"/>
    <property type="molecule type" value="Genomic_DNA"/>
</dbReference>
<gene>
    <name evidence="1" type="ORF">CPAG_05609</name>
</gene>
<sequence length="193" mass="20943">MREAQVAREDQESTVLDLSKVSAGAAVQQFQSLDASRQDRGGGKLLVPRHSLTSDMIGRIMVSGARMGPVFIFLSPLCNPGKLQGGSPRSTNKGALNYERRSSQPHLLANHAVSPPVGPLQRSGTGIQTFAPHSFFVLDSLSNTPGLDDWCKKRTSSYERAASKEDLFGPNRSREAISMLNEFARCIVMVGIN</sequence>
<evidence type="ECO:0000313" key="1">
    <source>
        <dbReference type="EMBL" id="KMM69288.1"/>
    </source>
</evidence>
<reference evidence="2" key="3">
    <citation type="journal article" date="2010" name="Genome Res.">
        <title>Population genomic sequencing of Coccidioides fungi reveals recent hybridization and transposon control.</title>
        <authorList>
            <person name="Neafsey D.E."/>
            <person name="Barker B.M."/>
            <person name="Sharpton T.J."/>
            <person name="Stajich J.E."/>
            <person name="Park D.J."/>
            <person name="Whiston E."/>
            <person name="Hung C.-Y."/>
            <person name="McMahan C."/>
            <person name="White J."/>
            <person name="Sykes S."/>
            <person name="Heiman D."/>
            <person name="Young S."/>
            <person name="Zeng Q."/>
            <person name="Abouelleil A."/>
            <person name="Aftuck L."/>
            <person name="Bessette D."/>
            <person name="Brown A."/>
            <person name="FitzGerald M."/>
            <person name="Lui A."/>
            <person name="Macdonald J.P."/>
            <person name="Priest M."/>
            <person name="Orbach M.J."/>
            <person name="Galgiani J.N."/>
            <person name="Kirkland T.N."/>
            <person name="Cole G.T."/>
            <person name="Birren B.W."/>
            <person name="Henn M.R."/>
            <person name="Taylor J.W."/>
            <person name="Rounsley S.D."/>
        </authorList>
    </citation>
    <scope>NUCLEOTIDE SEQUENCE [LARGE SCALE GENOMIC DNA]</scope>
    <source>
        <strain evidence="2">RMSCC 3488</strain>
    </source>
</reference>
<reference evidence="1 2" key="1">
    <citation type="submission" date="2007-06" db="EMBL/GenBank/DDBJ databases">
        <title>The Genome Sequence of Coccidioides posadasii RMSCC_3488.</title>
        <authorList>
            <consortium name="Coccidioides Genome Resources Consortium"/>
            <consortium name="The Broad Institute Genome Sequencing Platform"/>
            <person name="Henn M.R."/>
            <person name="Sykes S."/>
            <person name="Young S."/>
            <person name="Jaffe D."/>
            <person name="Berlin A."/>
            <person name="Alvarez P."/>
            <person name="Butler J."/>
            <person name="Gnerre S."/>
            <person name="Grabherr M."/>
            <person name="Mauceli E."/>
            <person name="Brockman W."/>
            <person name="Kodira C."/>
            <person name="Alvarado L."/>
            <person name="Zeng Q."/>
            <person name="Crawford M."/>
            <person name="Antoine C."/>
            <person name="Devon K."/>
            <person name="Galgiani J."/>
            <person name="Orsborn K."/>
            <person name="Lewis M.L."/>
            <person name="Nusbaum C."/>
            <person name="Galagan J."/>
            <person name="Birren B."/>
        </authorList>
    </citation>
    <scope>NUCLEOTIDE SEQUENCE [LARGE SCALE GENOMIC DNA]</scope>
    <source>
        <strain evidence="1 2">RMSCC 3488</strain>
    </source>
</reference>
<evidence type="ECO:0000313" key="2">
    <source>
        <dbReference type="Proteomes" id="UP000054567"/>
    </source>
</evidence>
<dbReference type="AlphaFoldDB" id="A0A0J6FG74"/>